<dbReference type="InterPro" id="IPR014284">
    <property type="entry name" value="RNA_pol_sigma-70_dom"/>
</dbReference>
<evidence type="ECO:0000256" key="4">
    <source>
        <dbReference type="ARBA" id="ARBA00023163"/>
    </source>
</evidence>
<gene>
    <name evidence="8" type="primary">rpoE</name>
    <name evidence="8" type="ORF">GCM10011399_33060</name>
</gene>
<evidence type="ECO:0000259" key="5">
    <source>
        <dbReference type="Pfam" id="PF04542"/>
    </source>
</evidence>
<dbReference type="Gene3D" id="1.10.1740.10">
    <property type="match status" value="1"/>
</dbReference>
<evidence type="ECO:0000256" key="1">
    <source>
        <dbReference type="ARBA" id="ARBA00010641"/>
    </source>
</evidence>
<evidence type="ECO:0000259" key="6">
    <source>
        <dbReference type="Pfam" id="PF08281"/>
    </source>
</evidence>
<keyword evidence="4" id="KW-0804">Transcription</keyword>
<protein>
    <submittedName>
        <fullName evidence="8">RNA polymerase sigma24 factor</fullName>
    </submittedName>
</protein>
<dbReference type="InterPro" id="IPR036388">
    <property type="entry name" value="WH-like_DNA-bd_sf"/>
</dbReference>
<dbReference type="Pfam" id="PF04542">
    <property type="entry name" value="Sigma70_r2"/>
    <property type="match status" value="1"/>
</dbReference>
<dbReference type="GO" id="GO:0016987">
    <property type="term" value="F:sigma factor activity"/>
    <property type="evidence" value="ECO:0007669"/>
    <property type="project" value="UniProtKB-KW"/>
</dbReference>
<dbReference type="PANTHER" id="PTHR47756:SF2">
    <property type="entry name" value="BLL6612 PROTEIN"/>
    <property type="match status" value="1"/>
</dbReference>
<dbReference type="InterPro" id="IPR046531">
    <property type="entry name" value="DUF6596"/>
</dbReference>
<evidence type="ECO:0000313" key="8">
    <source>
        <dbReference type="EMBL" id="GGF37503.1"/>
    </source>
</evidence>
<evidence type="ECO:0000259" key="7">
    <source>
        <dbReference type="Pfam" id="PF20239"/>
    </source>
</evidence>
<feature type="domain" description="DUF6596" evidence="7">
    <location>
        <begin position="182"/>
        <end position="291"/>
    </location>
</feature>
<dbReference type="SUPFAM" id="SSF88659">
    <property type="entry name" value="Sigma3 and sigma4 domains of RNA polymerase sigma factors"/>
    <property type="match status" value="1"/>
</dbReference>
<dbReference type="InterPro" id="IPR013324">
    <property type="entry name" value="RNA_pol_sigma_r3/r4-like"/>
</dbReference>
<dbReference type="RefSeq" id="WP_188680241.1">
    <property type="nucleotide sequence ID" value="NZ_BMGP01000006.1"/>
</dbReference>
<dbReference type="PANTHER" id="PTHR47756">
    <property type="entry name" value="BLL6612 PROTEIN-RELATED"/>
    <property type="match status" value="1"/>
</dbReference>
<proteinExistence type="inferred from homology"/>
<dbReference type="InterPro" id="IPR013325">
    <property type="entry name" value="RNA_pol_sigma_r2"/>
</dbReference>
<dbReference type="SUPFAM" id="SSF88946">
    <property type="entry name" value="Sigma2 domain of RNA polymerase sigma factors"/>
    <property type="match status" value="1"/>
</dbReference>
<dbReference type="Pfam" id="PF20239">
    <property type="entry name" value="DUF6596"/>
    <property type="match status" value="1"/>
</dbReference>
<dbReference type="Pfam" id="PF08281">
    <property type="entry name" value="Sigma70_r4_2"/>
    <property type="match status" value="1"/>
</dbReference>
<reference evidence="8 9" key="1">
    <citation type="journal article" date="2014" name="Int. J. Syst. Evol. Microbiol.">
        <title>Complete genome sequence of Corynebacterium casei LMG S-19264T (=DSM 44701T), isolated from a smear-ripened cheese.</title>
        <authorList>
            <consortium name="US DOE Joint Genome Institute (JGI-PGF)"/>
            <person name="Walter F."/>
            <person name="Albersmeier A."/>
            <person name="Kalinowski J."/>
            <person name="Ruckert C."/>
        </authorList>
    </citation>
    <scope>NUCLEOTIDE SEQUENCE [LARGE SCALE GENOMIC DNA]</scope>
    <source>
        <strain evidence="8 9">CGMCC 1.12976</strain>
    </source>
</reference>
<keyword evidence="2" id="KW-0805">Transcription regulation</keyword>
<dbReference type="Gene3D" id="1.10.10.10">
    <property type="entry name" value="Winged helix-like DNA-binding domain superfamily/Winged helix DNA-binding domain"/>
    <property type="match status" value="1"/>
</dbReference>
<dbReference type="InterPro" id="IPR013249">
    <property type="entry name" value="RNA_pol_sigma70_r4_t2"/>
</dbReference>
<keyword evidence="3" id="KW-0731">Sigma factor</keyword>
<evidence type="ECO:0000256" key="2">
    <source>
        <dbReference type="ARBA" id="ARBA00023015"/>
    </source>
</evidence>
<organism evidence="8 9">
    <name type="scientific">Subtercola lobariae</name>
    <dbReference type="NCBI Taxonomy" id="1588641"/>
    <lineage>
        <taxon>Bacteria</taxon>
        <taxon>Bacillati</taxon>
        <taxon>Actinomycetota</taxon>
        <taxon>Actinomycetes</taxon>
        <taxon>Micrococcales</taxon>
        <taxon>Microbacteriaceae</taxon>
        <taxon>Subtercola</taxon>
    </lineage>
</organism>
<sequence length="426" mass="45361">MRQVGAATVDLLRELAPQVIGLLTRRYGNWASAEDATQEALIAASTQWGEGGVPEHPKAWLVTVATRRLVDEFRSDGARREREAAVGEFDPEEIASGGESAEDDSLTLLFLCCHPALSTPSQLALTLRAVGGLTTAEIARAFLVPESTMAQRISRAKAQLRALRGEPGPLFSLPPEAERAARLAVVLQVLYLIFNEGYTPGSRPRGTHGDRSAAESGADLTTEAIRLARLVHHALPENGEASGLLALMLLTDARRPASQDADGMLVALADQDRSLWRRDFVAEGTALLTRTLGAATLGPYQLQAAIAAVHDEAPDARSTDWAQILALYGTLERISPGAVVTLNKSVAVAMVHGPRAGLAELATIADDPAMRQTHRFDVVRGHLLELAGDAEGARGCYRRAIAATASTAEQRYLALRAARLGLGAGE</sequence>
<dbReference type="EMBL" id="BMGP01000006">
    <property type="protein sequence ID" value="GGF37503.1"/>
    <property type="molecule type" value="Genomic_DNA"/>
</dbReference>
<keyword evidence="9" id="KW-1185">Reference proteome</keyword>
<dbReference type="AlphaFoldDB" id="A0A917BDV6"/>
<accession>A0A917BDV6</accession>
<dbReference type="GO" id="GO:0003677">
    <property type="term" value="F:DNA binding"/>
    <property type="evidence" value="ECO:0007669"/>
    <property type="project" value="InterPro"/>
</dbReference>
<comment type="similarity">
    <text evidence="1">Belongs to the sigma-70 factor family. ECF subfamily.</text>
</comment>
<dbReference type="GO" id="GO:0006352">
    <property type="term" value="P:DNA-templated transcription initiation"/>
    <property type="evidence" value="ECO:0007669"/>
    <property type="project" value="InterPro"/>
</dbReference>
<dbReference type="NCBIfam" id="TIGR02937">
    <property type="entry name" value="sigma70-ECF"/>
    <property type="match status" value="1"/>
</dbReference>
<evidence type="ECO:0000313" key="9">
    <source>
        <dbReference type="Proteomes" id="UP000598775"/>
    </source>
</evidence>
<dbReference type="InterPro" id="IPR007627">
    <property type="entry name" value="RNA_pol_sigma70_r2"/>
</dbReference>
<evidence type="ECO:0000256" key="3">
    <source>
        <dbReference type="ARBA" id="ARBA00023082"/>
    </source>
</evidence>
<feature type="domain" description="RNA polymerase sigma-70 region 2" evidence="5">
    <location>
        <begin position="11"/>
        <end position="77"/>
    </location>
</feature>
<feature type="domain" description="RNA polymerase sigma factor 70 region 4 type 2" evidence="6">
    <location>
        <begin position="109"/>
        <end position="160"/>
    </location>
</feature>
<dbReference type="Proteomes" id="UP000598775">
    <property type="component" value="Unassembled WGS sequence"/>
</dbReference>
<comment type="caution">
    <text evidence="8">The sequence shown here is derived from an EMBL/GenBank/DDBJ whole genome shotgun (WGS) entry which is preliminary data.</text>
</comment>
<name>A0A917BDV6_9MICO</name>